<dbReference type="GO" id="GO:0008299">
    <property type="term" value="P:isoprenoid biosynthetic process"/>
    <property type="evidence" value="ECO:0007669"/>
    <property type="project" value="InterPro"/>
</dbReference>
<dbReference type="AlphaFoldDB" id="A0A4P6XLI5"/>
<evidence type="ECO:0000256" key="3">
    <source>
        <dbReference type="ARBA" id="ARBA00022842"/>
    </source>
</evidence>
<gene>
    <name evidence="5" type="primary">MPUL0B00180</name>
    <name evidence="5" type="ORF">METSCH_B00180</name>
</gene>
<keyword evidence="2" id="KW-0479">Metal-binding</keyword>
<evidence type="ECO:0000313" key="5">
    <source>
        <dbReference type="EMBL" id="QBM86828.1"/>
    </source>
</evidence>
<dbReference type="CDD" id="cd00685">
    <property type="entry name" value="Trans_IPPS_HT"/>
    <property type="match status" value="1"/>
</dbReference>
<keyword evidence="3" id="KW-0460">Magnesium</keyword>
<dbReference type="PROSITE" id="PS00444">
    <property type="entry name" value="POLYPRENYL_SYNTHASE_2"/>
    <property type="match status" value="1"/>
</dbReference>
<dbReference type="EMBL" id="CP034457">
    <property type="protein sequence ID" value="QBM86828.1"/>
    <property type="molecule type" value="Genomic_DNA"/>
</dbReference>
<comment type="similarity">
    <text evidence="4">Belongs to the FPP/GGPP synthase family.</text>
</comment>
<dbReference type="InterPro" id="IPR000092">
    <property type="entry name" value="Polyprenyl_synt"/>
</dbReference>
<accession>A0A4P6XLI5</accession>
<dbReference type="Pfam" id="PF00348">
    <property type="entry name" value="polyprenyl_synt"/>
    <property type="match status" value="1"/>
</dbReference>
<dbReference type="InterPro" id="IPR033749">
    <property type="entry name" value="Polyprenyl_synt_CS"/>
</dbReference>
<evidence type="ECO:0000256" key="4">
    <source>
        <dbReference type="RuleBase" id="RU004466"/>
    </source>
</evidence>
<dbReference type="GO" id="GO:0004659">
    <property type="term" value="F:prenyltransferase activity"/>
    <property type="evidence" value="ECO:0007669"/>
    <property type="project" value="InterPro"/>
</dbReference>
<evidence type="ECO:0000256" key="1">
    <source>
        <dbReference type="ARBA" id="ARBA00022679"/>
    </source>
</evidence>
<dbReference type="PANTHER" id="PTHR12001:SF44">
    <property type="entry name" value="GERANYLGERANYL PYROPHOSPHATE SYNTHASE"/>
    <property type="match status" value="1"/>
</dbReference>
<keyword evidence="1 4" id="KW-0808">Transferase</keyword>
<dbReference type="PANTHER" id="PTHR12001">
    <property type="entry name" value="GERANYLGERANYL PYROPHOSPHATE SYNTHASE"/>
    <property type="match status" value="1"/>
</dbReference>
<protein>
    <submittedName>
        <fullName evidence="5">Geranylgeranyl diphosphate synthase, type 3</fullName>
    </submittedName>
</protein>
<keyword evidence="6" id="KW-1185">Reference proteome</keyword>
<evidence type="ECO:0000313" key="6">
    <source>
        <dbReference type="Proteomes" id="UP000292447"/>
    </source>
</evidence>
<dbReference type="STRING" id="2163413.A0A4P6XLI5"/>
<organism evidence="5 6">
    <name type="scientific">Metschnikowia aff. pulcherrima</name>
    <dbReference type="NCBI Taxonomy" id="2163413"/>
    <lineage>
        <taxon>Eukaryota</taxon>
        <taxon>Fungi</taxon>
        <taxon>Dikarya</taxon>
        <taxon>Ascomycota</taxon>
        <taxon>Saccharomycotina</taxon>
        <taxon>Pichiomycetes</taxon>
        <taxon>Metschnikowiaceae</taxon>
        <taxon>Metschnikowia</taxon>
    </lineage>
</organism>
<dbReference type="PROSITE" id="PS00723">
    <property type="entry name" value="POLYPRENYL_SYNTHASE_1"/>
    <property type="match status" value="1"/>
</dbReference>
<name>A0A4P6XLI5_9ASCO</name>
<proteinExistence type="inferred from homology"/>
<dbReference type="GO" id="GO:0046872">
    <property type="term" value="F:metal ion binding"/>
    <property type="evidence" value="ECO:0007669"/>
    <property type="project" value="UniProtKB-KW"/>
</dbReference>
<evidence type="ECO:0000256" key="2">
    <source>
        <dbReference type="ARBA" id="ARBA00022723"/>
    </source>
</evidence>
<dbReference type="Proteomes" id="UP000292447">
    <property type="component" value="Chromosome II"/>
</dbReference>
<dbReference type="Gene3D" id="1.10.600.10">
    <property type="entry name" value="Farnesyl Diphosphate Synthase"/>
    <property type="match status" value="1"/>
</dbReference>
<dbReference type="SFLD" id="SFLDS00005">
    <property type="entry name" value="Isoprenoid_Synthase_Type_I"/>
    <property type="match status" value="1"/>
</dbReference>
<dbReference type="InterPro" id="IPR008949">
    <property type="entry name" value="Isoprenoid_synthase_dom_sf"/>
</dbReference>
<sequence>MPINPSKYLDKAPDIDHIISQKGLPVPEGTLNAPFEYLQLLPSNNNKVRSKFLVGFNEKFFHITDTRVITEIGAVIETLHGASLLIDDIEDDSTFRRGQPCAHITCGLPATINSGNLMYFTAMQRALTNLPTYLESTDNDSAQAVLRSQLLDIFMAEMINLHVGQGFDIYWRDNFLDVMNSGLPSIEEYLEVVMHKTGGLFRLAVRMLSLFADGMAPNTRLPNKLVQIASLLGIVYQIRDDYINLADEEYAELKGSTCEDLIEGKMSLPILYTLIHQGKSSPLFQLYREAKSPEERRADVGRLEAVSKFIADSGALEYSYSILQEYVQKAKALIESEGDDSSNILSDILTKLSIVGTERKRPAKASFLH</sequence>
<reference evidence="6" key="1">
    <citation type="submission" date="2019-03" db="EMBL/GenBank/DDBJ databases">
        <title>Snf2 controls pulcherriminic acid biosynthesis and connects pigmentation and antifungal activity of the yeast Metschnikowia pulcherrima.</title>
        <authorList>
            <person name="Gore-Lloyd D."/>
            <person name="Sumann I."/>
            <person name="Brachmann A.O."/>
            <person name="Schneeberger K."/>
            <person name="Ortiz-Merino R.A."/>
            <person name="Moreno-Beltran M."/>
            <person name="Schlaefli M."/>
            <person name="Kirner P."/>
            <person name="Santos Kron A."/>
            <person name="Wolfe K.H."/>
            <person name="Piel J."/>
            <person name="Ahrens C.H."/>
            <person name="Henk D."/>
            <person name="Freimoser F.M."/>
        </authorList>
    </citation>
    <scope>NUCLEOTIDE SEQUENCE [LARGE SCALE GENOMIC DNA]</scope>
    <source>
        <strain evidence="6">APC 1.2</strain>
    </source>
</reference>
<dbReference type="SUPFAM" id="SSF48576">
    <property type="entry name" value="Terpenoid synthases"/>
    <property type="match status" value="1"/>
</dbReference>